<reference evidence="3" key="1">
    <citation type="journal article" date="2018" name="Nat. Microbiol.">
        <title>Leveraging single-cell genomics to expand the fungal tree of life.</title>
        <authorList>
            <person name="Ahrendt S.R."/>
            <person name="Quandt C.A."/>
            <person name="Ciobanu D."/>
            <person name="Clum A."/>
            <person name="Salamov A."/>
            <person name="Andreopoulos B."/>
            <person name="Cheng J.F."/>
            <person name="Woyke T."/>
            <person name="Pelin A."/>
            <person name="Henrissat B."/>
            <person name="Reynolds N.K."/>
            <person name="Benny G.L."/>
            <person name="Smith M.E."/>
            <person name="James T.Y."/>
            <person name="Grigoriev I.V."/>
        </authorList>
    </citation>
    <scope>NUCLEOTIDE SEQUENCE [LARGE SCALE GENOMIC DNA]</scope>
    <source>
        <strain evidence="3">ATCC 52028</strain>
    </source>
</reference>
<keyword evidence="3" id="KW-1185">Reference proteome</keyword>
<feature type="compositionally biased region" description="Low complexity" evidence="1">
    <location>
        <begin position="8"/>
        <end position="27"/>
    </location>
</feature>
<dbReference type="AlphaFoldDB" id="A0A4P9X4V1"/>
<dbReference type="EMBL" id="ML014234">
    <property type="protein sequence ID" value="RKP00113.1"/>
    <property type="molecule type" value="Genomic_DNA"/>
</dbReference>
<accession>A0A4P9X4V1</accession>
<evidence type="ECO:0000313" key="3">
    <source>
        <dbReference type="Proteomes" id="UP000274922"/>
    </source>
</evidence>
<feature type="region of interest" description="Disordered" evidence="1">
    <location>
        <begin position="1"/>
        <end position="44"/>
    </location>
</feature>
<protein>
    <submittedName>
        <fullName evidence="2">Uncharacterized protein</fullName>
    </submittedName>
</protein>
<sequence>MPSDAEGVSVGSADDTSSDDTTSVVRVPAKRRRPDRAEKPKRRLDETETVVKAALLKYLQGKDRRRVRDAIRARVKVFFQRYHIASIALSGLLKRCFDGIGDAKYAQLPGLTNHNFYKQLMLGGAGATKPDPYVRDYYRDYPLLAARSQRHLGDSNIDVAGVIKYEAYLRSHHRLSFEARVKQYVRVFQTANGLMDPHHLWMLYWICGWKPRQDLPAVTRSPLMEQTGAARCRVLGIAVNKQAPVRLQAC</sequence>
<proteinExistence type="predicted"/>
<evidence type="ECO:0000256" key="1">
    <source>
        <dbReference type="SAM" id="MobiDB-lite"/>
    </source>
</evidence>
<evidence type="ECO:0000313" key="2">
    <source>
        <dbReference type="EMBL" id="RKP00113.1"/>
    </source>
</evidence>
<organism evidence="2 3">
    <name type="scientific">Caulochytrium protostelioides</name>
    <dbReference type="NCBI Taxonomy" id="1555241"/>
    <lineage>
        <taxon>Eukaryota</taxon>
        <taxon>Fungi</taxon>
        <taxon>Fungi incertae sedis</taxon>
        <taxon>Chytridiomycota</taxon>
        <taxon>Chytridiomycota incertae sedis</taxon>
        <taxon>Chytridiomycetes</taxon>
        <taxon>Caulochytriales</taxon>
        <taxon>Caulochytriaceae</taxon>
        <taxon>Caulochytrium</taxon>
    </lineage>
</organism>
<feature type="compositionally biased region" description="Basic and acidic residues" evidence="1">
    <location>
        <begin position="35"/>
        <end position="44"/>
    </location>
</feature>
<dbReference type="Proteomes" id="UP000274922">
    <property type="component" value="Unassembled WGS sequence"/>
</dbReference>
<name>A0A4P9X4V1_9FUNG</name>
<gene>
    <name evidence="2" type="ORF">CXG81DRAFT_27147</name>
</gene>